<name>A0A5A7QMK9_STRAF</name>
<gene>
    <name evidence="2" type="ORF">STAS_23252</name>
</gene>
<organism evidence="2 3">
    <name type="scientific">Striga asiatica</name>
    <name type="common">Asiatic witchweed</name>
    <name type="synonym">Buchnera asiatica</name>
    <dbReference type="NCBI Taxonomy" id="4170"/>
    <lineage>
        <taxon>Eukaryota</taxon>
        <taxon>Viridiplantae</taxon>
        <taxon>Streptophyta</taxon>
        <taxon>Embryophyta</taxon>
        <taxon>Tracheophyta</taxon>
        <taxon>Spermatophyta</taxon>
        <taxon>Magnoliopsida</taxon>
        <taxon>eudicotyledons</taxon>
        <taxon>Gunneridae</taxon>
        <taxon>Pentapetalae</taxon>
        <taxon>asterids</taxon>
        <taxon>lamiids</taxon>
        <taxon>Lamiales</taxon>
        <taxon>Orobanchaceae</taxon>
        <taxon>Buchnereae</taxon>
        <taxon>Striga</taxon>
    </lineage>
</organism>
<evidence type="ECO:0000256" key="1">
    <source>
        <dbReference type="SAM" id="MobiDB-lite"/>
    </source>
</evidence>
<evidence type="ECO:0000313" key="3">
    <source>
        <dbReference type="Proteomes" id="UP000325081"/>
    </source>
</evidence>
<evidence type="ECO:0000313" key="2">
    <source>
        <dbReference type="EMBL" id="GER46226.1"/>
    </source>
</evidence>
<reference evidence="3" key="1">
    <citation type="journal article" date="2019" name="Curr. Biol.">
        <title>Genome Sequence of Striga asiatica Provides Insight into the Evolution of Plant Parasitism.</title>
        <authorList>
            <person name="Yoshida S."/>
            <person name="Kim S."/>
            <person name="Wafula E.K."/>
            <person name="Tanskanen J."/>
            <person name="Kim Y.M."/>
            <person name="Honaas L."/>
            <person name="Yang Z."/>
            <person name="Spallek T."/>
            <person name="Conn C.E."/>
            <person name="Ichihashi Y."/>
            <person name="Cheong K."/>
            <person name="Cui S."/>
            <person name="Der J.P."/>
            <person name="Gundlach H."/>
            <person name="Jiao Y."/>
            <person name="Hori C."/>
            <person name="Ishida J.K."/>
            <person name="Kasahara H."/>
            <person name="Kiba T."/>
            <person name="Kim M.S."/>
            <person name="Koo N."/>
            <person name="Laohavisit A."/>
            <person name="Lee Y.H."/>
            <person name="Lumba S."/>
            <person name="McCourt P."/>
            <person name="Mortimer J.C."/>
            <person name="Mutuku J.M."/>
            <person name="Nomura T."/>
            <person name="Sasaki-Sekimoto Y."/>
            <person name="Seto Y."/>
            <person name="Wang Y."/>
            <person name="Wakatake T."/>
            <person name="Sakakibara H."/>
            <person name="Demura T."/>
            <person name="Yamaguchi S."/>
            <person name="Yoneyama K."/>
            <person name="Manabe R.I."/>
            <person name="Nelson D.C."/>
            <person name="Schulman A.H."/>
            <person name="Timko M.P."/>
            <person name="dePamphilis C.W."/>
            <person name="Choi D."/>
            <person name="Shirasu K."/>
        </authorList>
    </citation>
    <scope>NUCLEOTIDE SEQUENCE [LARGE SCALE GENOMIC DNA]</scope>
    <source>
        <strain evidence="3">cv. UVA1</strain>
    </source>
</reference>
<feature type="region of interest" description="Disordered" evidence="1">
    <location>
        <begin position="104"/>
        <end position="130"/>
    </location>
</feature>
<comment type="caution">
    <text evidence="2">The sequence shown here is derived from an EMBL/GenBank/DDBJ whole genome shotgun (WGS) entry which is preliminary data.</text>
</comment>
<dbReference type="Proteomes" id="UP000325081">
    <property type="component" value="Unassembled WGS sequence"/>
</dbReference>
<protein>
    <submittedName>
        <fullName evidence="2">Serine-rich repeat containing protein</fullName>
    </submittedName>
</protein>
<accession>A0A5A7QMK9</accession>
<keyword evidence="3" id="KW-1185">Reference proteome</keyword>
<feature type="compositionally biased region" description="Basic residues" evidence="1">
    <location>
        <begin position="110"/>
        <end position="120"/>
    </location>
</feature>
<dbReference type="AlphaFoldDB" id="A0A5A7QMK9"/>
<proteinExistence type="predicted"/>
<sequence length="130" mass="14623">MPQNQTTQVQGRKMQMCLVNGEGRRDSKNNLEMVVMDTQGINTVNRDDTPDLQGSSSQNHIKQHDSFIPNMKDIVTGDQTLGLTPKALALEDTSKGEQELMVEVISTPQSRKKTQSRTWKRTAPPWRSKA</sequence>
<feature type="region of interest" description="Disordered" evidence="1">
    <location>
        <begin position="40"/>
        <end position="60"/>
    </location>
</feature>
<dbReference type="EMBL" id="BKCP01007482">
    <property type="protein sequence ID" value="GER46226.1"/>
    <property type="molecule type" value="Genomic_DNA"/>
</dbReference>